<comment type="caution">
    <text evidence="1">The sequence shown here is derived from an EMBL/GenBank/DDBJ whole genome shotgun (WGS) entry which is preliminary data.</text>
</comment>
<organism evidence="1 2">
    <name type="scientific">Eremococcus coleocola ACS-139-V-Col8</name>
    <dbReference type="NCBI Taxonomy" id="908337"/>
    <lineage>
        <taxon>Bacteria</taxon>
        <taxon>Bacillati</taxon>
        <taxon>Bacillota</taxon>
        <taxon>Bacilli</taxon>
        <taxon>Lactobacillales</taxon>
        <taxon>Aerococcaceae</taxon>
        <taxon>Eremococcus</taxon>
    </lineage>
</organism>
<keyword evidence="2" id="KW-1185">Reference proteome</keyword>
<dbReference type="eggNOG" id="ENOG5031QF9">
    <property type="taxonomic scope" value="Bacteria"/>
</dbReference>
<name>E4KLN5_9LACT</name>
<dbReference type="RefSeq" id="WP_006417613.1">
    <property type="nucleotide sequence ID" value="NZ_AENN01000001.1"/>
</dbReference>
<evidence type="ECO:0000313" key="2">
    <source>
        <dbReference type="Proteomes" id="UP000005990"/>
    </source>
</evidence>
<sequence length="146" mass="17387">MTKVYTNFWHSRRDNVIKQHGSYKTEDEALEGIKAWWEIHKEKFEDMQTRRTNSGALEITYLPDDNYYYRIEAKEIEGALPSAKPKKRSKGEIEKLRSTHQLNEEAFLFEELPEPYQDRLIICMNDGKALLNFTYDQHGRPIKRFA</sequence>
<accession>E4KLN5</accession>
<protein>
    <submittedName>
        <fullName evidence="1">Uncharacterized protein</fullName>
    </submittedName>
</protein>
<evidence type="ECO:0000313" key="1">
    <source>
        <dbReference type="EMBL" id="EFR32134.1"/>
    </source>
</evidence>
<dbReference type="AlphaFoldDB" id="E4KLN5"/>
<dbReference type="Proteomes" id="UP000005990">
    <property type="component" value="Unassembled WGS sequence"/>
</dbReference>
<dbReference type="OrthoDB" id="2166202at2"/>
<proteinExistence type="predicted"/>
<reference evidence="1 2" key="1">
    <citation type="submission" date="2010-10" db="EMBL/GenBank/DDBJ databases">
        <authorList>
            <person name="Durkin A.S."/>
            <person name="Madupu R."/>
            <person name="Torralba M."/>
            <person name="Gillis M."/>
            <person name="Methe B."/>
            <person name="Sutton G."/>
            <person name="Nelson K.E."/>
        </authorList>
    </citation>
    <scope>NUCLEOTIDE SEQUENCE [LARGE SCALE GENOMIC DNA]</scope>
    <source>
        <strain evidence="1 2">ACS-139-V-Col8</strain>
    </source>
</reference>
<dbReference type="STRING" id="908337.HMPREF9257_0867"/>
<gene>
    <name evidence="1" type="ORF">HMPREF9257_0867</name>
</gene>
<dbReference type="EMBL" id="AENN01000001">
    <property type="protein sequence ID" value="EFR32134.1"/>
    <property type="molecule type" value="Genomic_DNA"/>
</dbReference>